<sequence>MVTDIPEASLVASSIAFPGGPMHLDNVIYPLSINDGTGKDCFNSGAVAFDNANWQSQTADNQVELRNVTVNADSWIFANVKYNLPTSITYPVDGTLQVQLNQRRLFDMYQVVVIINMCAGNPNCRCCFTSGQFRLNFCQTTDFFLIHVTKKKKKKNLQHNSKTVRDNQVIVYRRHM</sequence>
<organism evidence="1 2">
    <name type="scientific">Cardiocondyla obscurior</name>
    <dbReference type="NCBI Taxonomy" id="286306"/>
    <lineage>
        <taxon>Eukaryota</taxon>
        <taxon>Metazoa</taxon>
        <taxon>Ecdysozoa</taxon>
        <taxon>Arthropoda</taxon>
        <taxon>Hexapoda</taxon>
        <taxon>Insecta</taxon>
        <taxon>Pterygota</taxon>
        <taxon>Neoptera</taxon>
        <taxon>Endopterygota</taxon>
        <taxon>Hymenoptera</taxon>
        <taxon>Apocrita</taxon>
        <taxon>Aculeata</taxon>
        <taxon>Formicoidea</taxon>
        <taxon>Formicidae</taxon>
        <taxon>Myrmicinae</taxon>
        <taxon>Cardiocondyla</taxon>
    </lineage>
</organism>
<evidence type="ECO:0000313" key="2">
    <source>
        <dbReference type="Proteomes" id="UP001430953"/>
    </source>
</evidence>
<dbReference type="EMBL" id="JADYXP020000024">
    <property type="protein sequence ID" value="KAL0101642.1"/>
    <property type="molecule type" value="Genomic_DNA"/>
</dbReference>
<protein>
    <submittedName>
        <fullName evidence="1">Uncharacterized protein</fullName>
    </submittedName>
</protein>
<proteinExistence type="predicted"/>
<gene>
    <name evidence="1" type="ORF">PUN28_019057</name>
</gene>
<accession>A0AAW2EEK7</accession>
<dbReference type="AlphaFoldDB" id="A0AAW2EEK7"/>
<dbReference type="Proteomes" id="UP001430953">
    <property type="component" value="Unassembled WGS sequence"/>
</dbReference>
<comment type="caution">
    <text evidence="1">The sequence shown here is derived from an EMBL/GenBank/DDBJ whole genome shotgun (WGS) entry which is preliminary data.</text>
</comment>
<reference evidence="1 2" key="1">
    <citation type="submission" date="2023-03" db="EMBL/GenBank/DDBJ databases">
        <title>High recombination rates correlate with genetic variation in Cardiocondyla obscurior ants.</title>
        <authorList>
            <person name="Errbii M."/>
        </authorList>
    </citation>
    <scope>NUCLEOTIDE SEQUENCE [LARGE SCALE GENOMIC DNA]</scope>
    <source>
        <strain evidence="1">Alpha-2009</strain>
        <tissue evidence="1">Whole body</tissue>
    </source>
</reference>
<evidence type="ECO:0000313" key="1">
    <source>
        <dbReference type="EMBL" id="KAL0101642.1"/>
    </source>
</evidence>
<keyword evidence="2" id="KW-1185">Reference proteome</keyword>
<name>A0AAW2EEK7_9HYME</name>